<comment type="caution">
    <text evidence="2">The sequence shown here is derived from an EMBL/GenBank/DDBJ whole genome shotgun (WGS) entry which is preliminary data.</text>
</comment>
<evidence type="ECO:0000313" key="3">
    <source>
        <dbReference type="Proteomes" id="UP000664317"/>
    </source>
</evidence>
<dbReference type="RefSeq" id="WP_206580457.1">
    <property type="nucleotide sequence ID" value="NZ_JAFKCT010000018.1"/>
</dbReference>
<dbReference type="Gene3D" id="2.60.120.620">
    <property type="entry name" value="q2cbj1_9rhob like domain"/>
    <property type="match status" value="1"/>
</dbReference>
<sequence length="191" mass="22262">MKATEKDKYLHFVAPFEYIIQENFLEGVAFRLLQEKVSELNWITDSNEYFVQSVSSSQSTIEILEHYLLSPHFDIFYRKDFIEFLSILFSTKLSFCSHTVFHQIQQGGFNAIHNDVNDFGALLRLILYISPINNYEGGKLRLHFSDALNTIATEYKFQPNSLFGFKISQNSYHSVEKVERGNRICMVVTYS</sequence>
<keyword evidence="3" id="KW-1185">Reference proteome</keyword>
<accession>A0ABS3CDG6</accession>
<protein>
    <submittedName>
        <fullName evidence="2">2OG-Fe(II) oxygenase</fullName>
    </submittedName>
</protein>
<evidence type="ECO:0000313" key="2">
    <source>
        <dbReference type="EMBL" id="MBN7813684.1"/>
    </source>
</evidence>
<reference evidence="2 3" key="1">
    <citation type="submission" date="2021-03" db="EMBL/GenBank/DDBJ databases">
        <title>novel species isolated from a fishpond in China.</title>
        <authorList>
            <person name="Lu H."/>
            <person name="Cai Z."/>
        </authorList>
    </citation>
    <scope>NUCLEOTIDE SEQUENCE [LARGE SCALE GENOMIC DNA]</scope>
    <source>
        <strain evidence="2 3">H41</strain>
    </source>
</reference>
<dbReference type="Pfam" id="PF13640">
    <property type="entry name" value="2OG-FeII_Oxy_3"/>
    <property type="match status" value="1"/>
</dbReference>
<proteinExistence type="predicted"/>
<evidence type="ECO:0000259" key="1">
    <source>
        <dbReference type="Pfam" id="PF13640"/>
    </source>
</evidence>
<feature type="domain" description="Prolyl 4-hydroxylase alpha subunit Fe(2+) 2OG dioxygenase" evidence="1">
    <location>
        <begin position="101"/>
        <end position="187"/>
    </location>
</feature>
<dbReference type="EMBL" id="JAFKCT010000018">
    <property type="protein sequence ID" value="MBN7813684.1"/>
    <property type="molecule type" value="Genomic_DNA"/>
</dbReference>
<gene>
    <name evidence="2" type="ORF">J0A68_22195</name>
</gene>
<dbReference type="InterPro" id="IPR044862">
    <property type="entry name" value="Pro_4_hyd_alph_FE2OG_OXY"/>
</dbReference>
<organism evidence="2 3">
    <name type="scientific">Algoriphagus oliviformis</name>
    <dbReference type="NCBI Taxonomy" id="2811231"/>
    <lineage>
        <taxon>Bacteria</taxon>
        <taxon>Pseudomonadati</taxon>
        <taxon>Bacteroidota</taxon>
        <taxon>Cytophagia</taxon>
        <taxon>Cytophagales</taxon>
        <taxon>Cyclobacteriaceae</taxon>
        <taxon>Algoriphagus</taxon>
    </lineage>
</organism>
<dbReference type="Proteomes" id="UP000664317">
    <property type="component" value="Unassembled WGS sequence"/>
</dbReference>
<name>A0ABS3CDG6_9BACT</name>